<evidence type="ECO:0000313" key="2">
    <source>
        <dbReference type="Proteomes" id="UP000244855"/>
    </source>
</evidence>
<accession>A0A2V1D1G6</accession>
<proteinExistence type="predicted"/>
<reference evidence="1 2" key="1">
    <citation type="journal article" date="2018" name="Sci. Rep.">
        <title>Comparative genomics provides insights into the lifestyle and reveals functional heterogeneity of dark septate endophytic fungi.</title>
        <authorList>
            <person name="Knapp D.G."/>
            <person name="Nemeth J.B."/>
            <person name="Barry K."/>
            <person name="Hainaut M."/>
            <person name="Henrissat B."/>
            <person name="Johnson J."/>
            <person name="Kuo A."/>
            <person name="Lim J.H.P."/>
            <person name="Lipzen A."/>
            <person name="Nolan M."/>
            <person name="Ohm R.A."/>
            <person name="Tamas L."/>
            <person name="Grigoriev I.V."/>
            <person name="Spatafora J.W."/>
            <person name="Nagy L.G."/>
            <person name="Kovacs G.M."/>
        </authorList>
    </citation>
    <scope>NUCLEOTIDE SEQUENCE [LARGE SCALE GENOMIC DNA]</scope>
    <source>
        <strain evidence="1 2">DSE2036</strain>
    </source>
</reference>
<dbReference type="EMBL" id="KZ805770">
    <property type="protein sequence ID" value="PVH91841.1"/>
    <property type="molecule type" value="Genomic_DNA"/>
</dbReference>
<dbReference type="Proteomes" id="UP000244855">
    <property type="component" value="Unassembled WGS sequence"/>
</dbReference>
<gene>
    <name evidence="1" type="ORF">DM02DRAFT_620293</name>
</gene>
<keyword evidence="2" id="KW-1185">Reference proteome</keyword>
<sequence length="51" mass="5877">MLDLYDLPFPKNYVRMVASEPDLYNAFFCNGIDFTSYNANLKPLSLQILAE</sequence>
<evidence type="ECO:0000313" key="1">
    <source>
        <dbReference type="EMBL" id="PVH91841.1"/>
    </source>
</evidence>
<protein>
    <submittedName>
        <fullName evidence="1">Uncharacterized protein</fullName>
    </submittedName>
</protein>
<dbReference type="AlphaFoldDB" id="A0A2V1D1G6"/>
<organism evidence="1 2">
    <name type="scientific">Periconia macrospinosa</name>
    <dbReference type="NCBI Taxonomy" id="97972"/>
    <lineage>
        <taxon>Eukaryota</taxon>
        <taxon>Fungi</taxon>
        <taxon>Dikarya</taxon>
        <taxon>Ascomycota</taxon>
        <taxon>Pezizomycotina</taxon>
        <taxon>Dothideomycetes</taxon>
        <taxon>Pleosporomycetidae</taxon>
        <taxon>Pleosporales</taxon>
        <taxon>Massarineae</taxon>
        <taxon>Periconiaceae</taxon>
        <taxon>Periconia</taxon>
    </lineage>
</organism>
<name>A0A2V1D1G6_9PLEO</name>